<organism evidence="1 2">
    <name type="scientific">Rhizopogon vesiculosus</name>
    <dbReference type="NCBI Taxonomy" id="180088"/>
    <lineage>
        <taxon>Eukaryota</taxon>
        <taxon>Fungi</taxon>
        <taxon>Dikarya</taxon>
        <taxon>Basidiomycota</taxon>
        <taxon>Agaricomycotina</taxon>
        <taxon>Agaricomycetes</taxon>
        <taxon>Agaricomycetidae</taxon>
        <taxon>Boletales</taxon>
        <taxon>Suillineae</taxon>
        <taxon>Rhizopogonaceae</taxon>
        <taxon>Rhizopogon</taxon>
    </lineage>
</organism>
<keyword evidence="2" id="KW-1185">Reference proteome</keyword>
<proteinExistence type="predicted"/>
<name>A0A1J8RHM5_9AGAM</name>
<evidence type="ECO:0000313" key="2">
    <source>
        <dbReference type="Proteomes" id="UP000183567"/>
    </source>
</evidence>
<accession>A0A1J8RHM5</accession>
<dbReference type="EMBL" id="LVVM01000203">
    <property type="protein sequence ID" value="OJA21314.1"/>
    <property type="molecule type" value="Genomic_DNA"/>
</dbReference>
<sequence>MVKCKMFKRRSTPNNGTFPNDPNNTLRTYEHEIFTQGVISDTSPFEIQATETSPTAGAQRSSLYLALTRQGLVGATACGAPLACPSPFILATITDSLEQLLKDVHCMVKYYKETSLENSLPILIALTSGIFRSS</sequence>
<dbReference type="OrthoDB" id="5831190at2759"/>
<gene>
    <name evidence="1" type="ORF">AZE42_03884</name>
</gene>
<dbReference type="AlphaFoldDB" id="A0A1J8RHM5"/>
<dbReference type="Proteomes" id="UP000183567">
    <property type="component" value="Unassembled WGS sequence"/>
</dbReference>
<evidence type="ECO:0000313" key="1">
    <source>
        <dbReference type="EMBL" id="OJA21314.1"/>
    </source>
</evidence>
<reference evidence="1 2" key="1">
    <citation type="submission" date="2016-03" db="EMBL/GenBank/DDBJ databases">
        <title>Comparative genomics of the ectomycorrhizal sister species Rhizopogon vinicolor and Rhizopogon vesiculosus (Basidiomycota: Boletales) reveals a divergence of the mating type B locus.</title>
        <authorList>
            <person name="Mujic A.B."/>
            <person name="Kuo A."/>
            <person name="Tritt A."/>
            <person name="Lipzen A."/>
            <person name="Chen C."/>
            <person name="Johnson J."/>
            <person name="Sharma A."/>
            <person name="Barry K."/>
            <person name="Grigoriev I.V."/>
            <person name="Spatafora J.W."/>
        </authorList>
    </citation>
    <scope>NUCLEOTIDE SEQUENCE [LARGE SCALE GENOMIC DNA]</scope>
    <source>
        <strain evidence="1 2">AM-OR11-056</strain>
    </source>
</reference>
<protein>
    <submittedName>
        <fullName evidence="1">Uncharacterized protein</fullName>
    </submittedName>
</protein>
<comment type="caution">
    <text evidence="1">The sequence shown here is derived from an EMBL/GenBank/DDBJ whole genome shotgun (WGS) entry which is preliminary data.</text>
</comment>